<comment type="caution">
    <text evidence="1">The sequence shown here is derived from an EMBL/GenBank/DDBJ whole genome shotgun (WGS) entry which is preliminary data.</text>
</comment>
<gene>
    <name evidence="1" type="ORF">RCL2_002251000</name>
</gene>
<sequence>MPLNNYLLISSINFNHDIIRKRHQRTTNKKNRRRIINRTYRRHIPINNANTFSNLITQLPPQIMNGPFANQLFNGSSFH</sequence>
<dbReference type="EMBL" id="BLAL01000246">
    <property type="protein sequence ID" value="GES95845.1"/>
    <property type="molecule type" value="Genomic_DNA"/>
</dbReference>
<reference evidence="1" key="1">
    <citation type="submission" date="2019-10" db="EMBL/GenBank/DDBJ databases">
        <title>Conservation and host-specific expression of non-tandemly repeated heterogenous ribosome RNA gene in arbuscular mycorrhizal fungi.</title>
        <authorList>
            <person name="Maeda T."/>
            <person name="Kobayashi Y."/>
            <person name="Nakagawa T."/>
            <person name="Ezawa T."/>
            <person name="Yamaguchi K."/>
            <person name="Bino T."/>
            <person name="Nishimoto Y."/>
            <person name="Shigenobu S."/>
            <person name="Kawaguchi M."/>
        </authorList>
    </citation>
    <scope>NUCLEOTIDE SEQUENCE</scope>
    <source>
        <strain evidence="1">HR1</strain>
    </source>
</reference>
<protein>
    <submittedName>
        <fullName evidence="1">Uncharacterized protein</fullName>
    </submittedName>
</protein>
<organism evidence="1 2">
    <name type="scientific">Rhizophagus clarus</name>
    <dbReference type="NCBI Taxonomy" id="94130"/>
    <lineage>
        <taxon>Eukaryota</taxon>
        <taxon>Fungi</taxon>
        <taxon>Fungi incertae sedis</taxon>
        <taxon>Mucoromycota</taxon>
        <taxon>Glomeromycotina</taxon>
        <taxon>Glomeromycetes</taxon>
        <taxon>Glomerales</taxon>
        <taxon>Glomeraceae</taxon>
        <taxon>Rhizophagus</taxon>
    </lineage>
</organism>
<proteinExistence type="predicted"/>
<dbReference type="OrthoDB" id="10497198at2759"/>
<evidence type="ECO:0000313" key="1">
    <source>
        <dbReference type="EMBL" id="GES95845.1"/>
    </source>
</evidence>
<name>A0A8H3M0S9_9GLOM</name>
<accession>A0A8H3M0S9</accession>
<evidence type="ECO:0000313" key="2">
    <source>
        <dbReference type="Proteomes" id="UP000615446"/>
    </source>
</evidence>
<dbReference type="AlphaFoldDB" id="A0A8H3M0S9"/>
<dbReference type="Proteomes" id="UP000615446">
    <property type="component" value="Unassembled WGS sequence"/>
</dbReference>